<dbReference type="GO" id="GO:0016491">
    <property type="term" value="F:oxidoreductase activity"/>
    <property type="evidence" value="ECO:0007669"/>
    <property type="project" value="UniProtKB-KW"/>
</dbReference>
<dbReference type="InterPro" id="IPR001155">
    <property type="entry name" value="OxRdtase_FMN_N"/>
</dbReference>
<dbReference type="CDD" id="cd04733">
    <property type="entry name" value="OYE_like_2_FMN"/>
    <property type="match status" value="1"/>
</dbReference>
<reference evidence="5 6" key="1">
    <citation type="submission" date="2020-03" db="EMBL/GenBank/DDBJ databases">
        <title>Screen low temperature-resistant strains for efficient degradation of petroleum hydrocarbons under the low temperature.</title>
        <authorList>
            <person name="Wang Y."/>
            <person name="Chen J."/>
        </authorList>
    </citation>
    <scope>NUCLEOTIDE SEQUENCE [LARGE SCALE GENOMIC DNA]</scope>
    <source>
        <strain evidence="5 6">KB1</strain>
    </source>
</reference>
<evidence type="ECO:0000256" key="1">
    <source>
        <dbReference type="ARBA" id="ARBA00022630"/>
    </source>
</evidence>
<feature type="domain" description="NADH:flavin oxidoreductase/NADH oxidase N-terminal" evidence="4">
    <location>
        <begin position="16"/>
        <end position="332"/>
    </location>
</feature>
<evidence type="ECO:0000313" key="5">
    <source>
        <dbReference type="EMBL" id="QIP38180.1"/>
    </source>
</evidence>
<protein>
    <submittedName>
        <fullName evidence="5">NADH: flavin oxidoreductase</fullName>
    </submittedName>
</protein>
<feature type="compositionally biased region" description="Basic and acidic residues" evidence="3">
    <location>
        <begin position="396"/>
        <end position="405"/>
    </location>
</feature>
<gene>
    <name evidence="5" type="ORF">G9444_0936</name>
</gene>
<keyword evidence="1" id="KW-0285">Flavoprotein</keyword>
<evidence type="ECO:0000256" key="2">
    <source>
        <dbReference type="ARBA" id="ARBA00023002"/>
    </source>
</evidence>
<dbReference type="InterPro" id="IPR013785">
    <property type="entry name" value="Aldolase_TIM"/>
</dbReference>
<proteinExistence type="predicted"/>
<name>A0A6G9CMZ6_RHOER</name>
<organism evidence="5 6">
    <name type="scientific">Rhodococcus erythropolis</name>
    <name type="common">Arthrobacter picolinophilus</name>
    <dbReference type="NCBI Taxonomy" id="1833"/>
    <lineage>
        <taxon>Bacteria</taxon>
        <taxon>Bacillati</taxon>
        <taxon>Actinomycetota</taxon>
        <taxon>Actinomycetes</taxon>
        <taxon>Mycobacteriales</taxon>
        <taxon>Nocardiaceae</taxon>
        <taxon>Rhodococcus</taxon>
        <taxon>Rhodococcus erythropolis group</taxon>
    </lineage>
</organism>
<evidence type="ECO:0000256" key="3">
    <source>
        <dbReference type="SAM" id="MobiDB-lite"/>
    </source>
</evidence>
<dbReference type="Pfam" id="PF00724">
    <property type="entry name" value="Oxidored_FMN"/>
    <property type="match status" value="1"/>
</dbReference>
<evidence type="ECO:0000259" key="4">
    <source>
        <dbReference type="Pfam" id="PF00724"/>
    </source>
</evidence>
<sequence length="424" mass="45690">MTTLGESLTLPCGQILRNRTMKAALSEALGDRTHGPSTRLETLYGRWGSGGFGLLVTGNVMVDRSQIAEPGNVVVDDDRDAEALTAWAKTAKNGGAEIWMQLNHPGRQSNPIASRGRPVAPSAIALKIPGMATPRELSTAEIEGIVDKFAETARVAESSGFGGVQIHAAHGYLVAQFLSPLSNQRTDEWGGDPERRRRFLIEIVRRIRSTVAPGFAVSVKLNSADFQRGGFSEDESREVVRALTEESVDLIEISGGSYESPAMMGKAQKQSTRDREAYFLEYAETVRAIAGDIPLAVTGGFRSRSAMVEALASGACDVIGLGRPTITIPDAATVLLESNRERLIVPTVEFGARKLLGKVADISMLDGALDLQWHTDQLHRMGDGSEPDPARAVVENPRDHGEAKRNRCASPHQTSGLISSVHRC</sequence>
<accession>A0A6G9CMZ6</accession>
<evidence type="ECO:0000313" key="6">
    <source>
        <dbReference type="Proteomes" id="UP000502345"/>
    </source>
</evidence>
<dbReference type="EMBL" id="CP050124">
    <property type="protein sequence ID" value="QIP38180.1"/>
    <property type="molecule type" value="Genomic_DNA"/>
</dbReference>
<dbReference type="GO" id="GO:0010181">
    <property type="term" value="F:FMN binding"/>
    <property type="evidence" value="ECO:0007669"/>
    <property type="project" value="InterPro"/>
</dbReference>
<dbReference type="Gene3D" id="3.20.20.70">
    <property type="entry name" value="Aldolase class I"/>
    <property type="match status" value="1"/>
</dbReference>
<dbReference type="Proteomes" id="UP000502345">
    <property type="component" value="Chromosome"/>
</dbReference>
<dbReference type="PANTHER" id="PTHR43656:SF2">
    <property type="entry name" value="BINDING OXIDOREDUCTASE, PUTATIVE (AFU_ORTHOLOGUE AFUA_2G08260)-RELATED"/>
    <property type="match status" value="1"/>
</dbReference>
<dbReference type="InterPro" id="IPR051799">
    <property type="entry name" value="NADH_flavin_oxidoreductase"/>
</dbReference>
<dbReference type="PANTHER" id="PTHR43656">
    <property type="entry name" value="BINDING OXIDOREDUCTASE, PUTATIVE (AFU_ORTHOLOGUE AFUA_2G08260)-RELATED"/>
    <property type="match status" value="1"/>
</dbReference>
<dbReference type="AlphaFoldDB" id="A0A6G9CMZ6"/>
<feature type="region of interest" description="Disordered" evidence="3">
    <location>
        <begin position="380"/>
        <end position="424"/>
    </location>
</feature>
<keyword evidence="2" id="KW-0560">Oxidoreductase</keyword>
<dbReference type="SUPFAM" id="SSF51395">
    <property type="entry name" value="FMN-linked oxidoreductases"/>
    <property type="match status" value="1"/>
</dbReference>